<evidence type="ECO:0000313" key="3">
    <source>
        <dbReference type="Proteomes" id="UP000499080"/>
    </source>
</evidence>
<gene>
    <name evidence="1" type="ORF">AVEN_192468_1</name>
    <name evidence="2" type="ORF">AVEN_61550_1</name>
</gene>
<name>A0A4Y2GS82_ARAVE</name>
<evidence type="ECO:0000313" key="1">
    <source>
        <dbReference type="EMBL" id="GBM55727.1"/>
    </source>
</evidence>
<proteinExistence type="predicted"/>
<sequence>MHRDRKLIFKDHKRKISHDFPDNEVARSFVTWAPHRMSDVLKYAGYPSEVRGSHEDAPFQNAPTISDKLEDKQRCRNYKPITTSPQTCKTVDGKNQARSQKTSGNFIIRKVMVKVITLMDCKCQFAITMNSYFPS</sequence>
<dbReference type="EMBL" id="BGPR01178782">
    <property type="protein sequence ID" value="GBM55727.1"/>
    <property type="molecule type" value="Genomic_DNA"/>
</dbReference>
<evidence type="ECO:0000313" key="2">
    <source>
        <dbReference type="EMBL" id="GBM55781.1"/>
    </source>
</evidence>
<dbReference type="Proteomes" id="UP000499080">
    <property type="component" value="Unassembled WGS sequence"/>
</dbReference>
<keyword evidence="3" id="KW-1185">Reference proteome</keyword>
<reference evidence="2 3" key="1">
    <citation type="journal article" date="2019" name="Sci. Rep.">
        <title>Orb-weaving spider Araneus ventricosus genome elucidates the spidroin gene catalogue.</title>
        <authorList>
            <person name="Kono N."/>
            <person name="Nakamura H."/>
            <person name="Ohtoshi R."/>
            <person name="Moran D.A.P."/>
            <person name="Shinohara A."/>
            <person name="Yoshida Y."/>
            <person name="Fujiwara M."/>
            <person name="Mori M."/>
            <person name="Tomita M."/>
            <person name="Arakawa K."/>
        </authorList>
    </citation>
    <scope>NUCLEOTIDE SEQUENCE [LARGE SCALE GENOMIC DNA]</scope>
</reference>
<accession>A0A4Y2GS82</accession>
<protein>
    <submittedName>
        <fullName evidence="2">Uncharacterized protein</fullName>
    </submittedName>
</protein>
<dbReference type="EMBL" id="BGPR01178797">
    <property type="protein sequence ID" value="GBM55781.1"/>
    <property type="molecule type" value="Genomic_DNA"/>
</dbReference>
<organism evidence="2 3">
    <name type="scientific">Araneus ventricosus</name>
    <name type="common">Orbweaver spider</name>
    <name type="synonym">Epeira ventricosa</name>
    <dbReference type="NCBI Taxonomy" id="182803"/>
    <lineage>
        <taxon>Eukaryota</taxon>
        <taxon>Metazoa</taxon>
        <taxon>Ecdysozoa</taxon>
        <taxon>Arthropoda</taxon>
        <taxon>Chelicerata</taxon>
        <taxon>Arachnida</taxon>
        <taxon>Araneae</taxon>
        <taxon>Araneomorphae</taxon>
        <taxon>Entelegynae</taxon>
        <taxon>Araneoidea</taxon>
        <taxon>Araneidae</taxon>
        <taxon>Araneus</taxon>
    </lineage>
</organism>
<comment type="caution">
    <text evidence="2">The sequence shown here is derived from an EMBL/GenBank/DDBJ whole genome shotgun (WGS) entry which is preliminary data.</text>
</comment>
<dbReference type="AlphaFoldDB" id="A0A4Y2GS82"/>